<proteinExistence type="predicted"/>
<evidence type="ECO:0000313" key="2">
    <source>
        <dbReference type="Proteomes" id="UP001151752"/>
    </source>
</evidence>
<accession>A0A9Q0ZU99</accession>
<comment type="caution">
    <text evidence="1">The sequence shown here is derived from an EMBL/GenBank/DDBJ whole genome shotgun (WGS) entry which is preliminary data.</text>
</comment>
<gene>
    <name evidence="1" type="ORF">OIU74_029500</name>
</gene>
<reference evidence="1" key="2">
    <citation type="journal article" date="2023" name="Int. J. Mol. Sci.">
        <title>De Novo Assembly and Annotation of 11 Diverse Shrub Willow (Salix) Genomes Reveals Novel Gene Organization in Sex-Linked Regions.</title>
        <authorList>
            <person name="Hyden B."/>
            <person name="Feng K."/>
            <person name="Yates T.B."/>
            <person name="Jawdy S."/>
            <person name="Cereghino C."/>
            <person name="Smart L.B."/>
            <person name="Muchero W."/>
        </authorList>
    </citation>
    <scope>NUCLEOTIDE SEQUENCE</scope>
    <source>
        <tissue evidence="1">Shoot tip</tissue>
    </source>
</reference>
<organism evidence="1 2">
    <name type="scientific">Salix koriyanagi</name>
    <dbReference type="NCBI Taxonomy" id="2511006"/>
    <lineage>
        <taxon>Eukaryota</taxon>
        <taxon>Viridiplantae</taxon>
        <taxon>Streptophyta</taxon>
        <taxon>Embryophyta</taxon>
        <taxon>Tracheophyta</taxon>
        <taxon>Spermatophyta</taxon>
        <taxon>Magnoliopsida</taxon>
        <taxon>eudicotyledons</taxon>
        <taxon>Gunneridae</taxon>
        <taxon>Pentapetalae</taxon>
        <taxon>rosids</taxon>
        <taxon>fabids</taxon>
        <taxon>Malpighiales</taxon>
        <taxon>Salicaceae</taxon>
        <taxon>Saliceae</taxon>
        <taxon>Salix</taxon>
    </lineage>
</organism>
<reference evidence="1" key="1">
    <citation type="submission" date="2022-11" db="EMBL/GenBank/DDBJ databases">
        <authorList>
            <person name="Hyden B.L."/>
            <person name="Feng K."/>
            <person name="Yates T."/>
            <person name="Jawdy S."/>
            <person name="Smart L.B."/>
            <person name="Muchero W."/>
        </authorList>
    </citation>
    <scope>NUCLEOTIDE SEQUENCE</scope>
    <source>
        <tissue evidence="1">Shoot tip</tissue>
    </source>
</reference>
<name>A0A9Q0ZU99_9ROSI</name>
<dbReference type="Proteomes" id="UP001151752">
    <property type="component" value="Chromosome 6"/>
</dbReference>
<evidence type="ECO:0000313" key="1">
    <source>
        <dbReference type="EMBL" id="KAJ6747044.1"/>
    </source>
</evidence>
<sequence>MVFVEENPVVVHTSGITTTTWMLPVLTDSSMAGTNVASLLAVLLEAGCHWLWVVEGMSGGEMFLKSDES</sequence>
<keyword evidence="2" id="KW-1185">Reference proteome</keyword>
<dbReference type="EMBL" id="JAPFFM010000009">
    <property type="protein sequence ID" value="KAJ6747044.1"/>
    <property type="molecule type" value="Genomic_DNA"/>
</dbReference>
<feature type="non-terminal residue" evidence="1">
    <location>
        <position position="69"/>
    </location>
</feature>
<protein>
    <submittedName>
        <fullName evidence="1">Uncharacterized protein</fullName>
    </submittedName>
</protein>
<dbReference type="AlphaFoldDB" id="A0A9Q0ZU99"/>